<accession>A0A6J7HM95</accession>
<dbReference type="GO" id="GO:0003824">
    <property type="term" value="F:catalytic activity"/>
    <property type="evidence" value="ECO:0007669"/>
    <property type="project" value="InterPro"/>
</dbReference>
<dbReference type="InterPro" id="IPR052353">
    <property type="entry name" value="Benzoxazolinone_Detox_Enz"/>
</dbReference>
<evidence type="ECO:0000259" key="1">
    <source>
        <dbReference type="PROSITE" id="PS51340"/>
    </source>
</evidence>
<reference evidence="2" key="1">
    <citation type="submission" date="2020-05" db="EMBL/GenBank/DDBJ databases">
        <authorList>
            <person name="Chiriac C."/>
            <person name="Salcher M."/>
            <person name="Ghai R."/>
            <person name="Kavagutti S V."/>
        </authorList>
    </citation>
    <scope>NUCLEOTIDE SEQUENCE</scope>
</reference>
<protein>
    <submittedName>
        <fullName evidence="2">Unannotated protein</fullName>
    </submittedName>
</protein>
<dbReference type="InterPro" id="IPR011037">
    <property type="entry name" value="Pyrv_Knase-like_insert_dom_sf"/>
</dbReference>
<dbReference type="EMBL" id="CAFBMS010000028">
    <property type="protein sequence ID" value="CAB4916729.1"/>
    <property type="molecule type" value="Genomic_DNA"/>
</dbReference>
<sequence length="213" mass="23573">MSARVLSINITSVVHQGEWTGSEGRTGIDKRSVDGLIEFKNNGVAGDRVIDTNVHGGYEQAVYAYAREDAIWWEKEINEQIPAGRFGENLTTEGIDVNAALIGERWKIGSVILEVSQPRIPCRVFAGFWKRATLIKDFTQAGRPGTYLRIIQEGSAQAGDSIEVIHKPNHDISISDLFAAKSGERSKINKIKEVSDLSSEFKEWAEKIAATQN</sequence>
<dbReference type="SUPFAM" id="SSF50800">
    <property type="entry name" value="PK beta-barrel domain-like"/>
    <property type="match status" value="1"/>
</dbReference>
<proteinExistence type="predicted"/>
<dbReference type="Gene3D" id="2.40.33.20">
    <property type="entry name" value="PK beta-barrel domain-like"/>
    <property type="match status" value="1"/>
</dbReference>
<dbReference type="InterPro" id="IPR005302">
    <property type="entry name" value="MoCF_Sase_C"/>
</dbReference>
<dbReference type="GO" id="GO:0030151">
    <property type="term" value="F:molybdenum ion binding"/>
    <property type="evidence" value="ECO:0007669"/>
    <property type="project" value="InterPro"/>
</dbReference>
<organism evidence="2">
    <name type="scientific">freshwater metagenome</name>
    <dbReference type="NCBI Taxonomy" id="449393"/>
    <lineage>
        <taxon>unclassified sequences</taxon>
        <taxon>metagenomes</taxon>
        <taxon>ecological metagenomes</taxon>
    </lineage>
</organism>
<dbReference type="PROSITE" id="PS51340">
    <property type="entry name" value="MOSC"/>
    <property type="match status" value="1"/>
</dbReference>
<dbReference type="AlphaFoldDB" id="A0A6J7HM95"/>
<dbReference type="PANTHER" id="PTHR30212">
    <property type="entry name" value="PROTEIN YIIM"/>
    <property type="match status" value="1"/>
</dbReference>
<name>A0A6J7HM95_9ZZZZ</name>
<dbReference type="PANTHER" id="PTHR30212:SF2">
    <property type="entry name" value="PROTEIN YIIM"/>
    <property type="match status" value="1"/>
</dbReference>
<dbReference type="GO" id="GO:0030170">
    <property type="term" value="F:pyridoxal phosphate binding"/>
    <property type="evidence" value="ECO:0007669"/>
    <property type="project" value="InterPro"/>
</dbReference>
<dbReference type="Pfam" id="PF03473">
    <property type="entry name" value="MOSC"/>
    <property type="match status" value="1"/>
</dbReference>
<feature type="domain" description="MOSC" evidence="1">
    <location>
        <begin position="31"/>
        <end position="165"/>
    </location>
</feature>
<evidence type="ECO:0000313" key="2">
    <source>
        <dbReference type="EMBL" id="CAB4916729.1"/>
    </source>
</evidence>
<gene>
    <name evidence="2" type="ORF">UFOPK3614_00634</name>
</gene>